<evidence type="ECO:0000313" key="3">
    <source>
        <dbReference type="Proteomes" id="UP001595075"/>
    </source>
</evidence>
<sequence length="594" mass="64989">MGISSRPPLLSSLPDETLMMLLVFLTFAALLGQTFSAGEFWERGSNGSGSTKLLEVFQVQAPLRKSYDDTSCRQVILQHDFTASYGSPYVGSYIPPVGCNFTTVIFNMSITSAGINYDRLGLLFLSDVEVWRTTTGMPVRAGIFYNVLKDVTVFDALLRTKQKIIMQLDNIYNEVFTGNFNMTITALYYNDDKGFTPADSILPISAQLSSSNKSSVISLPDGNASVPVRFPRNVERAVVSILASGNGAEEFWFTNVPTEYEKTFNNTAIYGYSSFREVQLLIDGKLAGAIWPFPTIFTGGISPGLWVPIVGVDAYDLPSFEIDISPFLGLLCDGNSHTFELKVVGYDSNEALGTVGSNWWVSGSIFIWLDSAGSQTIGSVVQSSIPAPEFDFSHVITTSSGLNTTLWVELLAKRALSHSSTITTSSGPHSYTWSQSLDSFENETTIANSLSYPLSFSQEYIIPVDSTVVNSTLIAALDRSKVSHEIPILSYLTSPMTCGVPAHLVTRQNGSCDYFWNNTYYQFAGGIDPADGSIGATEQWFSFLGPLTSGENATYGRHVKAVDGYEPVLVVDDIFDQVIEVPETVYLVDKKDDL</sequence>
<organism evidence="2 3">
    <name type="scientific">Oculimacula yallundae</name>
    <dbReference type="NCBI Taxonomy" id="86028"/>
    <lineage>
        <taxon>Eukaryota</taxon>
        <taxon>Fungi</taxon>
        <taxon>Dikarya</taxon>
        <taxon>Ascomycota</taxon>
        <taxon>Pezizomycotina</taxon>
        <taxon>Leotiomycetes</taxon>
        <taxon>Helotiales</taxon>
        <taxon>Ploettnerulaceae</taxon>
        <taxon>Oculimacula</taxon>
    </lineage>
</organism>
<evidence type="ECO:0000313" key="2">
    <source>
        <dbReference type="EMBL" id="KAL2075852.1"/>
    </source>
</evidence>
<evidence type="ECO:0000259" key="1">
    <source>
        <dbReference type="Pfam" id="PF12222"/>
    </source>
</evidence>
<reference evidence="2 3" key="1">
    <citation type="journal article" date="2024" name="Commun. Biol.">
        <title>Comparative genomic analysis of thermophilic fungi reveals convergent evolutionary adaptations and gene losses.</title>
        <authorList>
            <person name="Steindorff A.S."/>
            <person name="Aguilar-Pontes M.V."/>
            <person name="Robinson A.J."/>
            <person name="Andreopoulos B."/>
            <person name="LaButti K."/>
            <person name="Kuo A."/>
            <person name="Mondo S."/>
            <person name="Riley R."/>
            <person name="Otillar R."/>
            <person name="Haridas S."/>
            <person name="Lipzen A."/>
            <person name="Grimwood J."/>
            <person name="Schmutz J."/>
            <person name="Clum A."/>
            <person name="Reid I.D."/>
            <person name="Moisan M.C."/>
            <person name="Butler G."/>
            <person name="Nguyen T.T.M."/>
            <person name="Dewar K."/>
            <person name="Conant G."/>
            <person name="Drula E."/>
            <person name="Henrissat B."/>
            <person name="Hansel C."/>
            <person name="Singer S."/>
            <person name="Hutchinson M.I."/>
            <person name="de Vries R.P."/>
            <person name="Natvig D.O."/>
            <person name="Powell A.J."/>
            <person name="Tsang A."/>
            <person name="Grigoriev I.V."/>
        </authorList>
    </citation>
    <scope>NUCLEOTIDE SEQUENCE [LARGE SCALE GENOMIC DNA]</scope>
    <source>
        <strain evidence="2 3">CBS 494.80</strain>
    </source>
</reference>
<proteinExistence type="predicted"/>
<protein>
    <recommendedName>
        <fullName evidence="1">Peptide N-acetyl-beta-D-glucosaminyl asparaginase amidase A N-terminal domain-containing protein</fullName>
    </recommendedName>
</protein>
<comment type="caution">
    <text evidence="2">The sequence shown here is derived from an EMBL/GenBank/DDBJ whole genome shotgun (WGS) entry which is preliminary data.</text>
</comment>
<accession>A0ABR4D133</accession>
<name>A0ABR4D133_9HELO</name>
<keyword evidence="3" id="KW-1185">Reference proteome</keyword>
<dbReference type="InterPro" id="IPR021102">
    <property type="entry name" value="PNGase_A"/>
</dbReference>
<dbReference type="Pfam" id="PF12222">
    <property type="entry name" value="PNGaseA"/>
    <property type="match status" value="1"/>
</dbReference>
<dbReference type="InterPro" id="IPR056948">
    <property type="entry name" value="PNGaseA_N"/>
</dbReference>
<feature type="domain" description="Peptide N-acetyl-beta-D-glucosaminyl asparaginase amidase A N-terminal" evidence="1">
    <location>
        <begin position="64"/>
        <end position="383"/>
    </location>
</feature>
<dbReference type="Proteomes" id="UP001595075">
    <property type="component" value="Unassembled WGS sequence"/>
</dbReference>
<gene>
    <name evidence="2" type="ORF">VTL71DRAFT_795</name>
</gene>
<dbReference type="PANTHER" id="PTHR31104">
    <property type="entry name" value="PEPTIDE-N4-(N-ACETYL-BETA-GLUCOSAMINYL)ASPARAGINE AMIDASE A PROTEIN"/>
    <property type="match status" value="1"/>
</dbReference>
<dbReference type="EMBL" id="JAZHXI010000001">
    <property type="protein sequence ID" value="KAL2075852.1"/>
    <property type="molecule type" value="Genomic_DNA"/>
</dbReference>